<dbReference type="Proteomes" id="UP000295388">
    <property type="component" value="Unassembled WGS sequence"/>
</dbReference>
<protein>
    <submittedName>
        <fullName evidence="2">Uncharacterized protein</fullName>
    </submittedName>
</protein>
<sequence length="174" mass="18354">MTSDPAGFYGATAQTIPVLLLVLAVETTFLARAAHSNAVRRRLEAWADSGQFSVPGFIDFIPLASVLWETIARYAIRALAQPIGRLANSAFVFGTLFLSLAAELLAFVGLATDPGSTFVAWSVGVTLVAVSLLLIETLWALGGVVVVGTRGQPQLEPPMQPPIAGSPPDRDPLI</sequence>
<keyword evidence="1" id="KW-1133">Transmembrane helix</keyword>
<evidence type="ECO:0000313" key="2">
    <source>
        <dbReference type="EMBL" id="TDO26131.1"/>
    </source>
</evidence>
<proteinExistence type="predicted"/>
<dbReference type="RefSeq" id="WP_133806140.1">
    <property type="nucleotide sequence ID" value="NZ_SNWQ01000071.1"/>
</dbReference>
<gene>
    <name evidence="2" type="ORF">EV643_1712</name>
</gene>
<reference evidence="2 3" key="1">
    <citation type="submission" date="2019-03" db="EMBL/GenBank/DDBJ databases">
        <title>Genomic Encyclopedia of Type Strains, Phase III (KMG-III): the genomes of soil and plant-associated and newly described type strains.</title>
        <authorList>
            <person name="Whitman W."/>
        </authorList>
    </citation>
    <scope>NUCLEOTIDE SEQUENCE [LARGE SCALE GENOMIC DNA]</scope>
    <source>
        <strain evidence="2 3">VKM Ac-2527</strain>
    </source>
</reference>
<name>A0A4R6IUW4_9ACTN</name>
<evidence type="ECO:0000256" key="1">
    <source>
        <dbReference type="SAM" id="Phobius"/>
    </source>
</evidence>
<keyword evidence="3" id="KW-1185">Reference proteome</keyword>
<evidence type="ECO:0000313" key="3">
    <source>
        <dbReference type="Proteomes" id="UP000295388"/>
    </source>
</evidence>
<feature type="transmembrane region" description="Helical" evidence="1">
    <location>
        <begin position="118"/>
        <end position="147"/>
    </location>
</feature>
<keyword evidence="1" id="KW-0472">Membrane</keyword>
<dbReference type="AlphaFoldDB" id="A0A4R6IUW4"/>
<dbReference type="EMBL" id="SNWQ01000071">
    <property type="protein sequence ID" value="TDO26131.1"/>
    <property type="molecule type" value="Genomic_DNA"/>
</dbReference>
<organism evidence="2 3">
    <name type="scientific">Kribbella caucasensis</name>
    <dbReference type="NCBI Taxonomy" id="2512215"/>
    <lineage>
        <taxon>Bacteria</taxon>
        <taxon>Bacillati</taxon>
        <taxon>Actinomycetota</taxon>
        <taxon>Actinomycetes</taxon>
        <taxon>Propionibacteriales</taxon>
        <taxon>Kribbellaceae</taxon>
        <taxon>Kribbella</taxon>
    </lineage>
</organism>
<feature type="transmembrane region" description="Helical" evidence="1">
    <location>
        <begin position="6"/>
        <end position="31"/>
    </location>
</feature>
<keyword evidence="1" id="KW-0812">Transmembrane</keyword>
<comment type="caution">
    <text evidence="2">The sequence shown here is derived from an EMBL/GenBank/DDBJ whole genome shotgun (WGS) entry which is preliminary data.</text>
</comment>
<feature type="transmembrane region" description="Helical" evidence="1">
    <location>
        <begin position="90"/>
        <end position="112"/>
    </location>
</feature>
<accession>A0A4R6IUW4</accession>